<accession>A0A7J5C0T5</accession>
<dbReference type="AlphaFoldDB" id="A0A7J5C0T5"/>
<evidence type="ECO:0000313" key="2">
    <source>
        <dbReference type="EMBL" id="KAB1662229.1"/>
    </source>
</evidence>
<gene>
    <name evidence="2" type="ORF">F8O01_01855</name>
</gene>
<feature type="region of interest" description="Disordered" evidence="1">
    <location>
        <begin position="1"/>
        <end position="36"/>
    </location>
</feature>
<dbReference type="OrthoDB" id="2579959at2"/>
<comment type="caution">
    <text evidence="2">The sequence shown here is derived from an EMBL/GenBank/DDBJ whole genome shotgun (WGS) entry which is preliminary data.</text>
</comment>
<dbReference type="SUPFAM" id="SSF141571">
    <property type="entry name" value="Pentapeptide repeat-like"/>
    <property type="match status" value="1"/>
</dbReference>
<keyword evidence="3" id="KW-1185">Reference proteome</keyword>
<proteinExistence type="predicted"/>
<sequence length="228" mass="24071">MADGRRRGSRGRAADGPAAPSRPGPDLPRVFDPHEGLEPGMSVEAVRVEGLDGDVAAAGAELEACLVADASVSRLDLTGATLVDVEVRELRAIEVVAPGSRWRRVRIAGGRLGTLDLQGADLDEVELVDVRVDYLALGGARVADLVVAGCAIRALDLPNATLERVAFTDSRSDELDTNGLRARDVDLRGLEVGDVSSLDGLRGTTLTTLQVERLATTFARRAGIDVRD</sequence>
<protein>
    <submittedName>
        <fullName evidence="2">Pentapeptide repeat-containing protein</fullName>
    </submittedName>
</protein>
<evidence type="ECO:0000256" key="1">
    <source>
        <dbReference type="SAM" id="MobiDB-lite"/>
    </source>
</evidence>
<organism evidence="2 3">
    <name type="scientific">Pseudoclavibacter chungangensis</name>
    <dbReference type="NCBI Taxonomy" id="587635"/>
    <lineage>
        <taxon>Bacteria</taxon>
        <taxon>Bacillati</taxon>
        <taxon>Actinomycetota</taxon>
        <taxon>Actinomycetes</taxon>
        <taxon>Micrococcales</taxon>
        <taxon>Microbacteriaceae</taxon>
        <taxon>Pseudoclavibacter</taxon>
    </lineage>
</organism>
<dbReference type="EMBL" id="WBJZ01000002">
    <property type="protein sequence ID" value="KAB1662229.1"/>
    <property type="molecule type" value="Genomic_DNA"/>
</dbReference>
<dbReference type="Proteomes" id="UP000467240">
    <property type="component" value="Unassembled WGS sequence"/>
</dbReference>
<dbReference type="Gene3D" id="2.160.20.80">
    <property type="entry name" value="E3 ubiquitin-protein ligase SopA"/>
    <property type="match status" value="1"/>
</dbReference>
<name>A0A7J5C0T5_9MICO</name>
<reference evidence="2 3" key="1">
    <citation type="submission" date="2019-09" db="EMBL/GenBank/DDBJ databases">
        <title>Phylogeny of genus Pseudoclavibacter and closely related genus.</title>
        <authorList>
            <person name="Li Y."/>
        </authorList>
    </citation>
    <scope>NUCLEOTIDE SEQUENCE [LARGE SCALE GENOMIC DNA]</scope>
    <source>
        <strain evidence="2 3">DSM 23821</strain>
    </source>
</reference>
<evidence type="ECO:0000313" key="3">
    <source>
        <dbReference type="Proteomes" id="UP000467240"/>
    </source>
</evidence>